<dbReference type="InterPro" id="IPR000740">
    <property type="entry name" value="GrpE"/>
</dbReference>
<dbReference type="GO" id="GO:0006457">
    <property type="term" value="P:protein folding"/>
    <property type="evidence" value="ECO:0007669"/>
    <property type="project" value="InterPro"/>
</dbReference>
<dbReference type="EMBL" id="HBHQ01024174">
    <property type="protein sequence ID" value="CAD9824456.1"/>
    <property type="molecule type" value="Transcribed_RNA"/>
</dbReference>
<evidence type="ECO:0000256" key="2">
    <source>
        <dbReference type="ARBA" id="ARBA00009054"/>
    </source>
</evidence>
<feature type="region of interest" description="Disordered" evidence="6">
    <location>
        <begin position="45"/>
        <end position="119"/>
    </location>
</feature>
<dbReference type="PANTHER" id="PTHR21237">
    <property type="entry name" value="GRPE PROTEIN"/>
    <property type="match status" value="1"/>
</dbReference>
<evidence type="ECO:0000256" key="1">
    <source>
        <dbReference type="ARBA" id="ARBA00004305"/>
    </source>
</evidence>
<dbReference type="GO" id="GO:0030150">
    <property type="term" value="P:protein import into mitochondrial matrix"/>
    <property type="evidence" value="ECO:0007669"/>
    <property type="project" value="TreeGrafter"/>
</dbReference>
<feature type="compositionally biased region" description="Acidic residues" evidence="6">
    <location>
        <begin position="86"/>
        <end position="103"/>
    </location>
</feature>
<evidence type="ECO:0000256" key="3">
    <source>
        <dbReference type="ARBA" id="ARBA00023186"/>
    </source>
</evidence>
<proteinExistence type="inferred from homology"/>
<comment type="similarity">
    <text evidence="2 5">Belongs to the GrpE family.</text>
</comment>
<reference evidence="7" key="1">
    <citation type="submission" date="2021-01" db="EMBL/GenBank/DDBJ databases">
        <authorList>
            <person name="Corre E."/>
            <person name="Pelletier E."/>
            <person name="Niang G."/>
            <person name="Scheremetjew M."/>
            <person name="Finn R."/>
            <person name="Kale V."/>
            <person name="Holt S."/>
            <person name="Cochrane G."/>
            <person name="Meng A."/>
            <person name="Brown T."/>
            <person name="Cohen L."/>
        </authorList>
    </citation>
    <scope>NUCLEOTIDE SEQUENCE</scope>
    <source>
        <strain evidence="7">CCMP2084</strain>
    </source>
</reference>
<dbReference type="AlphaFoldDB" id="A0A7S2UMH7"/>
<dbReference type="GO" id="GO:0051082">
    <property type="term" value="F:unfolded protein binding"/>
    <property type="evidence" value="ECO:0007669"/>
    <property type="project" value="TreeGrafter"/>
</dbReference>
<dbReference type="GO" id="GO:0042803">
    <property type="term" value="F:protein homodimerization activity"/>
    <property type="evidence" value="ECO:0007669"/>
    <property type="project" value="InterPro"/>
</dbReference>
<dbReference type="SUPFAM" id="SSF58014">
    <property type="entry name" value="Coiled-coil domain of nucleotide exchange factor GrpE"/>
    <property type="match status" value="1"/>
</dbReference>
<dbReference type="CDD" id="cd00446">
    <property type="entry name" value="GrpE"/>
    <property type="match status" value="1"/>
</dbReference>
<accession>A0A7S2UMH7</accession>
<dbReference type="GO" id="GO:0000774">
    <property type="term" value="F:adenyl-nucleotide exchange factor activity"/>
    <property type="evidence" value="ECO:0007669"/>
    <property type="project" value="InterPro"/>
</dbReference>
<sequence>MISTGSKFVRQVGRSLLRTGPNSQSVCSSRRVTVREFNRFAATGQGYNGFTEFPSRSASRLSEPRSLSSTAEGEKSSQDTEKAPEEVLETESPEEGGTDTDEEASVKEEPVSRESELEKQLKETKDHLLRELAEQENIRRIAKRDVASARSFAISSFAKSLLDTSDNLSRAMEAVPEEFRADSEDHPVLSNLFEGIKMTDENLTRALAKNGLEKFGKSGEKFDPNMHDALFEYPDPNSEAGTIGQVMKVGFMLNNRVIRPAEVGVVKKA</sequence>
<feature type="compositionally biased region" description="Basic and acidic residues" evidence="6">
    <location>
        <begin position="104"/>
        <end position="119"/>
    </location>
</feature>
<comment type="function">
    <text evidence="4">Essential component of the PAM complex, a complex required for the translocation of transit peptide-containing proteins from the inner membrane into the mitochondrial matrix in an ATP-dependent manner.</text>
</comment>
<dbReference type="Gene3D" id="2.30.22.10">
    <property type="entry name" value="Head domain of nucleotide exchange factor GrpE"/>
    <property type="match status" value="1"/>
</dbReference>
<feature type="compositionally biased region" description="Polar residues" evidence="6">
    <location>
        <begin position="54"/>
        <end position="71"/>
    </location>
</feature>
<feature type="compositionally biased region" description="Basic and acidic residues" evidence="6">
    <location>
        <begin position="72"/>
        <end position="85"/>
    </location>
</feature>
<dbReference type="PRINTS" id="PR00773">
    <property type="entry name" value="GRPEPROTEIN"/>
</dbReference>
<keyword evidence="4" id="KW-0496">Mitochondrion</keyword>
<dbReference type="GO" id="GO:0001405">
    <property type="term" value="C:PAM complex, Tim23 associated import motor"/>
    <property type="evidence" value="ECO:0007669"/>
    <property type="project" value="TreeGrafter"/>
</dbReference>
<name>A0A7S2UMH7_9STRA</name>
<dbReference type="Pfam" id="PF01025">
    <property type="entry name" value="GrpE"/>
    <property type="match status" value="1"/>
</dbReference>
<comment type="subcellular location">
    <subcellularLocation>
        <location evidence="1 4">Mitochondrion matrix</location>
    </subcellularLocation>
</comment>
<dbReference type="FunFam" id="2.30.22.10:FF:000002">
    <property type="entry name" value="GrpE protein homolog"/>
    <property type="match status" value="1"/>
</dbReference>
<evidence type="ECO:0000256" key="5">
    <source>
        <dbReference type="RuleBase" id="RU004478"/>
    </source>
</evidence>
<dbReference type="InterPro" id="IPR013805">
    <property type="entry name" value="GrpE_CC"/>
</dbReference>
<evidence type="ECO:0000313" key="7">
    <source>
        <dbReference type="EMBL" id="CAD9824456.1"/>
    </source>
</evidence>
<evidence type="ECO:0000256" key="4">
    <source>
        <dbReference type="RuleBase" id="RU000640"/>
    </source>
</evidence>
<dbReference type="SUPFAM" id="SSF51064">
    <property type="entry name" value="Head domain of nucleotide exchange factor GrpE"/>
    <property type="match status" value="1"/>
</dbReference>
<organism evidence="7">
    <name type="scientific">Attheya septentrionalis</name>
    <dbReference type="NCBI Taxonomy" id="420275"/>
    <lineage>
        <taxon>Eukaryota</taxon>
        <taxon>Sar</taxon>
        <taxon>Stramenopiles</taxon>
        <taxon>Ochrophyta</taxon>
        <taxon>Bacillariophyta</taxon>
        <taxon>Coscinodiscophyceae</taxon>
        <taxon>Chaetocerotophycidae</taxon>
        <taxon>Chaetocerotales</taxon>
        <taxon>Attheyaceae</taxon>
        <taxon>Attheya</taxon>
    </lineage>
</organism>
<evidence type="ECO:0000256" key="6">
    <source>
        <dbReference type="SAM" id="MobiDB-lite"/>
    </source>
</evidence>
<dbReference type="PROSITE" id="PS01071">
    <property type="entry name" value="GRPE"/>
    <property type="match status" value="1"/>
</dbReference>
<dbReference type="PANTHER" id="PTHR21237:SF23">
    <property type="entry name" value="GRPE PROTEIN HOMOLOG, MITOCHONDRIAL"/>
    <property type="match status" value="1"/>
</dbReference>
<gene>
    <name evidence="7" type="ORF">ASEP1449_LOCUS16290</name>
</gene>
<dbReference type="GO" id="GO:0051087">
    <property type="term" value="F:protein-folding chaperone binding"/>
    <property type="evidence" value="ECO:0007669"/>
    <property type="project" value="InterPro"/>
</dbReference>
<dbReference type="HAMAP" id="MF_01151">
    <property type="entry name" value="GrpE"/>
    <property type="match status" value="1"/>
</dbReference>
<keyword evidence="3 4" id="KW-0143">Chaperone</keyword>
<dbReference type="Gene3D" id="3.90.20.20">
    <property type="match status" value="1"/>
</dbReference>
<dbReference type="InterPro" id="IPR009012">
    <property type="entry name" value="GrpE_head"/>
</dbReference>
<protein>
    <recommendedName>
        <fullName evidence="4">GrpE protein homolog</fullName>
    </recommendedName>
</protein>